<keyword evidence="13" id="KW-0378">Hydrolase</keyword>
<dbReference type="Pfam" id="PF01401">
    <property type="entry name" value="Peptidase_M2"/>
    <property type="match status" value="1"/>
</dbReference>
<feature type="binding site" evidence="11">
    <location>
        <position position="413"/>
    </location>
    <ligand>
        <name>Zn(2+)</name>
        <dbReference type="ChEBI" id="CHEBI:29105"/>
        <label>2</label>
        <note>catalytic</note>
    </ligand>
</feature>
<feature type="glycosylation site" description="N-linked (GlcNAc...) asparagine" evidence="6">
    <location>
        <position position="79"/>
    </location>
</feature>
<feature type="active site" description="Proton acceptor 1" evidence="5">
    <location>
        <position position="386"/>
    </location>
</feature>
<feature type="binding site" evidence="9">
    <location>
        <position position="385"/>
    </location>
    <ligand>
        <name>Zn(2+)</name>
        <dbReference type="ChEBI" id="CHEBI:29105"/>
        <label>1</label>
        <note>catalytic</note>
    </ligand>
</feature>
<dbReference type="PROSITE" id="PS52011">
    <property type="entry name" value="PEPTIDASE_M2"/>
    <property type="match status" value="1"/>
</dbReference>
<evidence type="ECO:0000256" key="11">
    <source>
        <dbReference type="PIRSR" id="PIRSR601548-8"/>
    </source>
</evidence>
<feature type="binding site" evidence="9">
    <location>
        <position position="389"/>
    </location>
    <ligand>
        <name>Zn(2+)</name>
        <dbReference type="ChEBI" id="CHEBI:29105"/>
        <label>1</label>
        <note>catalytic</note>
    </ligand>
</feature>
<feature type="binding site" evidence="8">
    <location>
        <position position="231"/>
    </location>
    <ligand>
        <name>chloride</name>
        <dbReference type="ChEBI" id="CHEBI:17996"/>
        <label>1</label>
    </ligand>
</feature>
<dbReference type="EC" id="3.4.-.-" evidence="13"/>
<keyword evidence="13" id="KW-0121">Carboxypeptidase</keyword>
<keyword evidence="9 13" id="KW-0862">Zinc</keyword>
<dbReference type="AlphaFoldDB" id="A0A0K8R3C7"/>
<dbReference type="PANTHER" id="PTHR10514">
    <property type="entry name" value="ANGIOTENSIN-CONVERTING ENZYME"/>
    <property type="match status" value="1"/>
</dbReference>
<keyword evidence="9 13" id="KW-0479">Metal-binding</keyword>
<feature type="active site" description="Proton donor 2" evidence="7">
    <location>
        <position position="513"/>
    </location>
</feature>
<keyword evidence="13" id="KW-0482">Metalloprotease</keyword>
<evidence type="ECO:0000256" key="5">
    <source>
        <dbReference type="PIRSR" id="PIRSR601548-1"/>
    </source>
</evidence>
<feature type="binding site" evidence="9">
    <location>
        <position position="413"/>
    </location>
    <ligand>
        <name>Zn(2+)</name>
        <dbReference type="ChEBI" id="CHEBI:29105"/>
        <label>1</label>
        <note>catalytic</note>
    </ligand>
</feature>
<sequence length="641" mass="73435">MVSRREQTVVVLFVTACLTVSQSSSEAQDNYDQYLTQLETVSGLIKNEALASWYLENIADDIAKLYSVSMYSSWDYLNNLTDHNQQKSGEVSVRVTKKWREFALTAKRFDYKAFKNVTLQRILRPLSDLGSGVLDDEELNKMENLSSTMSRVYSSSLVTVGGMQNLSLNPNLTAIMAKVGNYTELRDAWTAWHDTVGREERELYIPFVQLLNKTATLNGYGSVKDKWLANYEMENISDVIDAVWDEVEPLYKKLHAFVRMKLKAMYKEELPTDGTIPAHLLGNMWAQSWDNLYANLSSGSPLDVSEELVKQNWTVHKMWEAAEDFFVSMGLPNMTDTFWNKSVMTKPTERDIMCHATAWDFFSHNDFRIKMCTQLNMEDLGTIHHEMGHIIYYMLYEHQYPTFREGANEGFHEAVGDLIGLSSTTPSHLRRLGLLKNDTKINNIDGLLMKALEKVAFLPFGFLLDKWRWSIFTGETPFDQMNKKYWELRIQYQGVSPPVNRSEEDLDGAAKYHVPSNTPYLRYFVAYILQFQFHEYLCNLTCAGTPLHECSLYGQKDAGDILRKGLSLGASQPWPETLKIMAGTSKMSGSSIKRYFAPLEAWLDKQIENETVGWDCATVDDYWKEVSLDKSNESTTPASEE</sequence>
<accession>A0A0K8R3C7</accession>
<feature type="binding site" evidence="11">
    <location>
        <position position="385"/>
    </location>
    <ligand>
        <name>Zn(2+)</name>
        <dbReference type="ChEBI" id="CHEBI:29105"/>
        <label>2</label>
        <note>catalytic</note>
    </ligand>
</feature>
<dbReference type="PRINTS" id="PR00791">
    <property type="entry name" value="PEPDIPTASEA"/>
</dbReference>
<feature type="active site" description="Proton acceptor 2" evidence="7">
    <location>
        <position position="386"/>
    </location>
</feature>
<evidence type="ECO:0000256" key="12">
    <source>
        <dbReference type="PROSITE-ProRule" id="PRU01355"/>
    </source>
</evidence>
<feature type="binding site" evidence="8">
    <location>
        <position position="522"/>
    </location>
    <ligand>
        <name>chloride</name>
        <dbReference type="ChEBI" id="CHEBI:17996"/>
        <label>1</label>
    </ligand>
</feature>
<evidence type="ECO:0000256" key="3">
    <source>
        <dbReference type="ARBA" id="ARBA00023157"/>
    </source>
</evidence>
<evidence type="ECO:0000256" key="2">
    <source>
        <dbReference type="ARBA" id="ARBA00022729"/>
    </source>
</evidence>
<evidence type="ECO:0000256" key="6">
    <source>
        <dbReference type="PIRSR" id="PIRSR601548-10"/>
    </source>
</evidence>
<dbReference type="PANTHER" id="PTHR10514:SF27">
    <property type="entry name" value="ANGIOTENSIN-CONVERTING ENZYME"/>
    <property type="match status" value="1"/>
</dbReference>
<dbReference type="InterPro" id="IPR001548">
    <property type="entry name" value="Peptidase_M2"/>
</dbReference>
<dbReference type="GO" id="GO:0008241">
    <property type="term" value="F:peptidyl-dipeptidase activity"/>
    <property type="evidence" value="ECO:0007669"/>
    <property type="project" value="InterPro"/>
</dbReference>
<feature type="active site" description="Proton donor 1" evidence="5">
    <location>
        <position position="513"/>
    </location>
</feature>
<dbReference type="GO" id="GO:0006508">
    <property type="term" value="P:proteolysis"/>
    <property type="evidence" value="ECO:0007669"/>
    <property type="project" value="UniProtKB-KW"/>
</dbReference>
<dbReference type="Gene3D" id="1.10.1370.30">
    <property type="match status" value="1"/>
</dbReference>
<feature type="signal peptide" evidence="14">
    <location>
        <begin position="1"/>
        <end position="27"/>
    </location>
</feature>
<evidence type="ECO:0000256" key="7">
    <source>
        <dbReference type="PIRSR" id="PIRSR601548-11"/>
    </source>
</evidence>
<dbReference type="GO" id="GO:0046872">
    <property type="term" value="F:metal ion binding"/>
    <property type="evidence" value="ECO:0007669"/>
    <property type="project" value="UniProtKB-KW"/>
</dbReference>
<dbReference type="GO" id="GO:0005886">
    <property type="term" value="C:plasma membrane"/>
    <property type="evidence" value="ECO:0007669"/>
    <property type="project" value="TreeGrafter"/>
</dbReference>
<feature type="disulfide bond" evidence="10">
    <location>
        <begin position="538"/>
        <end position="550"/>
    </location>
</feature>
<keyword evidence="13" id="KW-0645">Protease</keyword>
<evidence type="ECO:0000256" key="9">
    <source>
        <dbReference type="PIRSR" id="PIRSR601548-3"/>
    </source>
</evidence>
<evidence type="ECO:0000256" key="4">
    <source>
        <dbReference type="ARBA" id="ARBA00023180"/>
    </source>
</evidence>
<keyword evidence="2 14" id="KW-0732">Signal</keyword>
<dbReference type="GO" id="GO:0004180">
    <property type="term" value="F:carboxypeptidase activity"/>
    <property type="evidence" value="ECO:0007669"/>
    <property type="project" value="UniProtKB-KW"/>
</dbReference>
<organism evidence="15">
    <name type="scientific">Ixodes ricinus</name>
    <name type="common">Common tick</name>
    <name type="synonym">Acarus ricinus</name>
    <dbReference type="NCBI Taxonomy" id="34613"/>
    <lineage>
        <taxon>Eukaryota</taxon>
        <taxon>Metazoa</taxon>
        <taxon>Ecdysozoa</taxon>
        <taxon>Arthropoda</taxon>
        <taxon>Chelicerata</taxon>
        <taxon>Arachnida</taxon>
        <taxon>Acari</taxon>
        <taxon>Parasitiformes</taxon>
        <taxon>Ixodida</taxon>
        <taxon>Ixodoidea</taxon>
        <taxon>Ixodidae</taxon>
        <taxon>Ixodinae</taxon>
        <taxon>Ixodes</taxon>
    </lineage>
</organism>
<dbReference type="EMBL" id="GADI01008277">
    <property type="protein sequence ID" value="JAA65531.1"/>
    <property type="molecule type" value="mRNA"/>
</dbReference>
<evidence type="ECO:0000256" key="8">
    <source>
        <dbReference type="PIRSR" id="PIRSR601548-2"/>
    </source>
</evidence>
<dbReference type="CDD" id="cd06461">
    <property type="entry name" value="M2_ACE"/>
    <property type="match status" value="1"/>
</dbReference>
<evidence type="ECO:0000313" key="15">
    <source>
        <dbReference type="EMBL" id="JAA65531.1"/>
    </source>
</evidence>
<feature type="chain" id="PRO_5005515935" description="Angiotensin-converting enzyme" evidence="14">
    <location>
        <begin position="28"/>
        <end position="641"/>
    </location>
</feature>
<dbReference type="PROSITE" id="PS51257">
    <property type="entry name" value="PROKAR_LIPOPROTEIN"/>
    <property type="match status" value="1"/>
</dbReference>
<reference evidence="15" key="1">
    <citation type="submission" date="2012-12" db="EMBL/GenBank/DDBJ databases">
        <title>Identification and characterization of a phenylalanine ammonia-lyase gene family in Isatis indigotica Fort.</title>
        <authorList>
            <person name="Liu Q."/>
            <person name="Chen J."/>
            <person name="Zhou X."/>
            <person name="Di P."/>
            <person name="Xiao Y."/>
            <person name="Xuan H."/>
            <person name="Zhang L."/>
            <person name="Chen W."/>
        </authorList>
    </citation>
    <scope>NUCLEOTIDE SEQUENCE</scope>
    <source>
        <tissue evidence="15">Salivary gland</tissue>
    </source>
</reference>
<feature type="glycosylation site" description="N-linked (GlcNAc...) asparagine; partial" evidence="6">
    <location>
        <position position="340"/>
    </location>
</feature>
<feature type="disulfide bond" evidence="10 12">
    <location>
        <begin position="354"/>
        <end position="372"/>
    </location>
</feature>
<protein>
    <recommendedName>
        <fullName evidence="13">Angiotensin-converting enzyme</fullName>
        <ecNumber evidence="13">3.4.-.-</ecNumber>
    </recommendedName>
</protein>
<proteinExistence type="evidence at transcript level"/>
<dbReference type="GO" id="GO:0008237">
    <property type="term" value="F:metallopeptidase activity"/>
    <property type="evidence" value="ECO:0007669"/>
    <property type="project" value="UniProtKB-KW"/>
</dbReference>
<evidence type="ECO:0000256" key="14">
    <source>
        <dbReference type="SAM" id="SignalP"/>
    </source>
</evidence>
<comment type="similarity">
    <text evidence="1 12 13">Belongs to the peptidase M2 family.</text>
</comment>
<evidence type="ECO:0000256" key="10">
    <source>
        <dbReference type="PIRSR" id="PIRSR601548-4"/>
    </source>
</evidence>
<keyword evidence="4 6" id="KW-0325">Glycoprotein</keyword>
<feature type="binding site" evidence="11">
    <location>
        <position position="389"/>
    </location>
    <ligand>
        <name>Zn(2+)</name>
        <dbReference type="ChEBI" id="CHEBI:29105"/>
        <label>2</label>
        <note>catalytic</note>
    </ligand>
</feature>
<feature type="glycosylation site" description="N-linked (GlcNAc...) (complex) asparagine" evidence="6">
    <location>
        <position position="116"/>
    </location>
</feature>
<evidence type="ECO:0000256" key="13">
    <source>
        <dbReference type="RuleBase" id="RU361144"/>
    </source>
</evidence>
<comment type="cofactor">
    <cofactor evidence="13">
        <name>Zn(2+)</name>
        <dbReference type="ChEBI" id="CHEBI:29105"/>
    </cofactor>
    <text evidence="13">Binds 1 zinc ion per subunit.</text>
</comment>
<dbReference type="SUPFAM" id="SSF55486">
    <property type="entry name" value="Metalloproteases ('zincins'), catalytic domain"/>
    <property type="match status" value="1"/>
</dbReference>
<keyword evidence="3 10" id="KW-1015">Disulfide bond</keyword>
<evidence type="ECO:0000256" key="1">
    <source>
        <dbReference type="ARBA" id="ARBA00008139"/>
    </source>
</evidence>
<comment type="caution">
    <text evidence="12">Lacks conserved residue(s) required for the propagation of feature annotation.</text>
</comment>
<name>A0A0K8R3C7_IXORI</name>